<evidence type="ECO:0000313" key="3">
    <source>
        <dbReference type="Proteomes" id="UP001307849"/>
    </source>
</evidence>
<dbReference type="Proteomes" id="UP001307849">
    <property type="component" value="Unassembled WGS sequence"/>
</dbReference>
<keyword evidence="1" id="KW-0472">Membrane</keyword>
<sequence>MIKLLAKYPTKTTPPTAPPPSSAITKVLNIPELLEQILYFVLISPKPDLPATCKTANILRSTSSLWAGTIDSSPSLSALAFRNLRLCSTIEGGGGDLNIPFLQSLSYELSEILQIRYHRGKLIGLKGIKEFQKSQRLKKPRFQNLKKSLGFPQNNHHYNHRHRGTTTKYLKSDVLIISPPPPKTVNTYLHFSGWGCSKWMAWLGAFSRPEDFYESSNTIAFKFWYKITDSSGGNAITGTDLVDALTKLITAFCAFDKGLFEVTHIELSVGNIAPRPFPTAPLSMDHMYRWYLWYPKRLGGLTDRYIFNIVVKVVNGVVCVVGLIYLLFESAGTLTEPWEP</sequence>
<keyword evidence="3" id="KW-1185">Reference proteome</keyword>
<dbReference type="AlphaFoldDB" id="A0AAN8RXZ6"/>
<evidence type="ECO:0000313" key="2">
    <source>
        <dbReference type="EMBL" id="KAK6513738.1"/>
    </source>
</evidence>
<evidence type="ECO:0000256" key="1">
    <source>
        <dbReference type="SAM" id="Phobius"/>
    </source>
</evidence>
<accession>A0AAN8RXZ6</accession>
<organism evidence="2 3">
    <name type="scientific">Arthrobotrys conoides</name>
    <dbReference type="NCBI Taxonomy" id="74498"/>
    <lineage>
        <taxon>Eukaryota</taxon>
        <taxon>Fungi</taxon>
        <taxon>Dikarya</taxon>
        <taxon>Ascomycota</taxon>
        <taxon>Pezizomycotina</taxon>
        <taxon>Orbiliomycetes</taxon>
        <taxon>Orbiliales</taxon>
        <taxon>Orbiliaceae</taxon>
        <taxon>Arthrobotrys</taxon>
    </lineage>
</organism>
<feature type="transmembrane region" description="Helical" evidence="1">
    <location>
        <begin position="305"/>
        <end position="328"/>
    </location>
</feature>
<name>A0AAN8RXZ6_9PEZI</name>
<keyword evidence="1" id="KW-0812">Transmembrane</keyword>
<dbReference type="PROSITE" id="PS00018">
    <property type="entry name" value="EF_HAND_1"/>
    <property type="match status" value="1"/>
</dbReference>
<reference evidence="2 3" key="1">
    <citation type="submission" date="2019-10" db="EMBL/GenBank/DDBJ databases">
        <authorList>
            <person name="Palmer J.M."/>
        </authorList>
    </citation>
    <scope>NUCLEOTIDE SEQUENCE [LARGE SCALE GENOMIC DNA]</scope>
    <source>
        <strain evidence="2 3">TWF506</strain>
    </source>
</reference>
<comment type="caution">
    <text evidence="2">The sequence shown here is derived from an EMBL/GenBank/DDBJ whole genome shotgun (WGS) entry which is preliminary data.</text>
</comment>
<proteinExistence type="predicted"/>
<dbReference type="InterPro" id="IPR018247">
    <property type="entry name" value="EF_Hand_1_Ca_BS"/>
</dbReference>
<dbReference type="EMBL" id="JAVHJM010000005">
    <property type="protein sequence ID" value="KAK6513738.1"/>
    <property type="molecule type" value="Genomic_DNA"/>
</dbReference>
<gene>
    <name evidence="2" type="ORF">TWF506_008175</name>
</gene>
<protein>
    <submittedName>
        <fullName evidence="2">Uncharacterized protein</fullName>
    </submittedName>
</protein>
<keyword evidence="1" id="KW-1133">Transmembrane helix</keyword>